<evidence type="ECO:0000256" key="1">
    <source>
        <dbReference type="SAM" id="MobiDB-lite"/>
    </source>
</evidence>
<name>A0A2K1KE77_PHYPA</name>
<sequence>MPEPSVNEDTKVREKSLKRMASPTCGSSPSYARCSDCPGRNRTPMLHADHCSSDNVMLNESGVESEVKAEVVLNKAPQNQAIESSPSCSFRQQFEVGTISQFKDSKVKDCEEAPSPSDTASCVADPSVFDSTPDIRNALTLSPRKRPRNYFTSEVSVGTKELKRIGELPEQPESSKARVINHLLCAQSYATTSPDISYSPSFSIDLDSDSPGGIRSDFVEFYDIG</sequence>
<proteinExistence type="predicted"/>
<protein>
    <submittedName>
        <fullName evidence="2 3">Uncharacterized protein</fullName>
    </submittedName>
</protein>
<dbReference type="Gramene" id="Pp3c6_3560V3.1">
    <property type="protein sequence ID" value="Pp3c6_3560V3.1"/>
    <property type="gene ID" value="Pp3c6_3560"/>
</dbReference>
<reference evidence="2 4" key="1">
    <citation type="journal article" date="2008" name="Science">
        <title>The Physcomitrella genome reveals evolutionary insights into the conquest of land by plants.</title>
        <authorList>
            <person name="Rensing S."/>
            <person name="Lang D."/>
            <person name="Zimmer A."/>
            <person name="Terry A."/>
            <person name="Salamov A."/>
            <person name="Shapiro H."/>
            <person name="Nishiyama T."/>
            <person name="Perroud P.-F."/>
            <person name="Lindquist E."/>
            <person name="Kamisugi Y."/>
            <person name="Tanahashi T."/>
            <person name="Sakakibara K."/>
            <person name="Fujita T."/>
            <person name="Oishi K."/>
            <person name="Shin-I T."/>
            <person name="Kuroki Y."/>
            <person name="Toyoda A."/>
            <person name="Suzuki Y."/>
            <person name="Hashimoto A."/>
            <person name="Yamaguchi K."/>
            <person name="Sugano A."/>
            <person name="Kohara Y."/>
            <person name="Fujiyama A."/>
            <person name="Anterola A."/>
            <person name="Aoki S."/>
            <person name="Ashton N."/>
            <person name="Barbazuk W.B."/>
            <person name="Barker E."/>
            <person name="Bennetzen J."/>
            <person name="Bezanilla M."/>
            <person name="Blankenship R."/>
            <person name="Cho S.H."/>
            <person name="Dutcher S."/>
            <person name="Estelle M."/>
            <person name="Fawcett J.A."/>
            <person name="Gundlach H."/>
            <person name="Hanada K."/>
            <person name="Heyl A."/>
            <person name="Hicks K.A."/>
            <person name="Hugh J."/>
            <person name="Lohr M."/>
            <person name="Mayer K."/>
            <person name="Melkozernov A."/>
            <person name="Murata T."/>
            <person name="Nelson D."/>
            <person name="Pils B."/>
            <person name="Prigge M."/>
            <person name="Reiss B."/>
            <person name="Renner T."/>
            <person name="Rombauts S."/>
            <person name="Rushton P."/>
            <person name="Sanderfoot A."/>
            <person name="Schween G."/>
            <person name="Shiu S.-H."/>
            <person name="Stueber K."/>
            <person name="Theodoulou F.L."/>
            <person name="Tu H."/>
            <person name="Van de Peer Y."/>
            <person name="Verrier P.J."/>
            <person name="Waters E."/>
            <person name="Wood A."/>
            <person name="Yang L."/>
            <person name="Cove D."/>
            <person name="Cuming A."/>
            <person name="Hasebe M."/>
            <person name="Lucas S."/>
            <person name="Mishler D.B."/>
            <person name="Reski R."/>
            <person name="Grigoriev I."/>
            <person name="Quatrano R.S."/>
            <person name="Boore J.L."/>
        </authorList>
    </citation>
    <scope>NUCLEOTIDE SEQUENCE [LARGE SCALE GENOMIC DNA]</scope>
    <source>
        <strain evidence="3 4">cv. Gransden 2004</strain>
    </source>
</reference>
<reference evidence="2 4" key="2">
    <citation type="journal article" date="2018" name="Plant J.">
        <title>The Physcomitrella patens chromosome-scale assembly reveals moss genome structure and evolution.</title>
        <authorList>
            <person name="Lang D."/>
            <person name="Ullrich K.K."/>
            <person name="Murat F."/>
            <person name="Fuchs J."/>
            <person name="Jenkins J."/>
            <person name="Haas F.B."/>
            <person name="Piednoel M."/>
            <person name="Gundlach H."/>
            <person name="Van Bel M."/>
            <person name="Meyberg R."/>
            <person name="Vives C."/>
            <person name="Morata J."/>
            <person name="Symeonidi A."/>
            <person name="Hiss M."/>
            <person name="Muchero W."/>
            <person name="Kamisugi Y."/>
            <person name="Saleh O."/>
            <person name="Blanc G."/>
            <person name="Decker E.L."/>
            <person name="van Gessel N."/>
            <person name="Grimwood J."/>
            <person name="Hayes R.D."/>
            <person name="Graham S.W."/>
            <person name="Gunter L.E."/>
            <person name="McDaniel S.F."/>
            <person name="Hoernstein S.N.W."/>
            <person name="Larsson A."/>
            <person name="Li F.W."/>
            <person name="Perroud P.F."/>
            <person name="Phillips J."/>
            <person name="Ranjan P."/>
            <person name="Rokshar D.S."/>
            <person name="Rothfels C.J."/>
            <person name="Schneider L."/>
            <person name="Shu S."/>
            <person name="Stevenson D.W."/>
            <person name="Thummler F."/>
            <person name="Tillich M."/>
            <person name="Villarreal Aguilar J.C."/>
            <person name="Widiez T."/>
            <person name="Wong G.K."/>
            <person name="Wymore A."/>
            <person name="Zhang Y."/>
            <person name="Zimmer A.D."/>
            <person name="Quatrano R.S."/>
            <person name="Mayer K.F.X."/>
            <person name="Goodstein D."/>
            <person name="Casacuberta J.M."/>
            <person name="Vandepoele K."/>
            <person name="Reski R."/>
            <person name="Cuming A.C."/>
            <person name="Tuskan G.A."/>
            <person name="Maumus F."/>
            <person name="Salse J."/>
            <person name="Schmutz J."/>
            <person name="Rensing S.A."/>
        </authorList>
    </citation>
    <scope>NUCLEOTIDE SEQUENCE [LARGE SCALE GENOMIC DNA]</scope>
    <source>
        <strain evidence="3 4">cv. Gransden 2004</strain>
    </source>
</reference>
<dbReference type="PaxDb" id="3218-PP1S77_278V6.1"/>
<dbReference type="RefSeq" id="XP_024378420.1">
    <property type="nucleotide sequence ID" value="XM_024522652.2"/>
</dbReference>
<evidence type="ECO:0000313" key="4">
    <source>
        <dbReference type="Proteomes" id="UP000006727"/>
    </source>
</evidence>
<gene>
    <name evidence="3" type="primary">LOC112283638</name>
    <name evidence="2" type="ORF">PHYPA_008454</name>
</gene>
<feature type="region of interest" description="Disordered" evidence="1">
    <location>
        <begin position="1"/>
        <end position="32"/>
    </location>
</feature>
<evidence type="ECO:0000313" key="2">
    <source>
        <dbReference type="EMBL" id="PNR52080.1"/>
    </source>
</evidence>
<evidence type="ECO:0000313" key="3">
    <source>
        <dbReference type="EnsemblPlants" id="Pp3c6_3560V3.1"/>
    </source>
</evidence>
<dbReference type="GeneID" id="112283638"/>
<dbReference type="EMBL" id="ABEU02000006">
    <property type="protein sequence ID" value="PNR52080.1"/>
    <property type="molecule type" value="Genomic_DNA"/>
</dbReference>
<dbReference type="EnsemblPlants" id="Pp3c6_3560V3.2">
    <property type="protein sequence ID" value="Pp3c6_3560V3.2"/>
    <property type="gene ID" value="Pp3c6_3560"/>
</dbReference>
<feature type="compositionally biased region" description="Basic and acidic residues" evidence="1">
    <location>
        <begin position="8"/>
        <end position="17"/>
    </location>
</feature>
<dbReference type="KEGG" id="ppp:112283638"/>
<dbReference type="EnsemblPlants" id="Pp3c6_3560V3.1">
    <property type="protein sequence ID" value="Pp3c6_3560V3.1"/>
    <property type="gene ID" value="Pp3c6_3560"/>
</dbReference>
<dbReference type="Proteomes" id="UP000006727">
    <property type="component" value="Chromosome 6"/>
</dbReference>
<dbReference type="RefSeq" id="XP_024378419.1">
    <property type="nucleotide sequence ID" value="XM_024522651.2"/>
</dbReference>
<dbReference type="RefSeq" id="XP_073390720.1">
    <property type="nucleotide sequence ID" value="XM_073534619.1"/>
</dbReference>
<keyword evidence="4" id="KW-1185">Reference proteome</keyword>
<organism evidence="2">
    <name type="scientific">Physcomitrium patens</name>
    <name type="common">Spreading-leaved earth moss</name>
    <name type="synonym">Physcomitrella patens</name>
    <dbReference type="NCBI Taxonomy" id="3218"/>
    <lineage>
        <taxon>Eukaryota</taxon>
        <taxon>Viridiplantae</taxon>
        <taxon>Streptophyta</taxon>
        <taxon>Embryophyta</taxon>
        <taxon>Bryophyta</taxon>
        <taxon>Bryophytina</taxon>
        <taxon>Bryopsida</taxon>
        <taxon>Funariidae</taxon>
        <taxon>Funariales</taxon>
        <taxon>Funariaceae</taxon>
        <taxon>Physcomitrium</taxon>
    </lineage>
</organism>
<accession>A0A2K1KE77</accession>
<reference evidence="3" key="3">
    <citation type="submission" date="2020-12" db="UniProtKB">
        <authorList>
            <consortium name="EnsemblPlants"/>
        </authorList>
    </citation>
    <scope>IDENTIFICATION</scope>
</reference>
<dbReference type="AlphaFoldDB" id="A0A2K1KE77"/>
<dbReference type="Gramene" id="Pp3c6_3560V3.2">
    <property type="protein sequence ID" value="Pp3c6_3560V3.2"/>
    <property type="gene ID" value="Pp3c6_3560"/>
</dbReference>